<sequence length="41" mass="4793">MKNFTPEELKPSALSLMLIRQIAYTYRVSKLTGRPLNYCMN</sequence>
<comment type="caution">
    <text evidence="1">The sequence shown here is derived from an EMBL/GenBank/DDBJ whole genome shotgun (WGS) entry which is preliminary data.</text>
</comment>
<dbReference type="Proteomes" id="UP001487296">
    <property type="component" value="Unassembled WGS sequence"/>
</dbReference>
<reference evidence="1 2" key="1">
    <citation type="submission" date="2024-04" db="EMBL/GenBank/DDBJ databases">
        <title>Human intestinal bacterial collection.</title>
        <authorList>
            <person name="Pauvert C."/>
            <person name="Hitch T.C.A."/>
            <person name="Clavel T."/>
        </authorList>
    </citation>
    <scope>NUCLEOTIDE SEQUENCE [LARGE SCALE GENOMIC DNA]</scope>
    <source>
        <strain evidence="1 2">CLA-AA-H145</strain>
    </source>
</reference>
<dbReference type="EMBL" id="JBBNFP010000032">
    <property type="protein sequence ID" value="MEQ2487120.1"/>
    <property type="molecule type" value="Genomic_DNA"/>
</dbReference>
<keyword evidence="2" id="KW-1185">Reference proteome</keyword>
<organism evidence="1 2">
    <name type="scientific">Hallella faecis</name>
    <dbReference type="NCBI Taxonomy" id="2841596"/>
    <lineage>
        <taxon>Bacteria</taxon>
        <taxon>Pseudomonadati</taxon>
        <taxon>Bacteroidota</taxon>
        <taxon>Bacteroidia</taxon>
        <taxon>Bacteroidales</taxon>
        <taxon>Prevotellaceae</taxon>
        <taxon>Hallella</taxon>
    </lineage>
</organism>
<dbReference type="RefSeq" id="WP_262898225.1">
    <property type="nucleotide sequence ID" value="NZ_JAHKBE010000035.1"/>
</dbReference>
<gene>
    <name evidence="1" type="ORF">AAAT34_08645</name>
</gene>
<proteinExistence type="predicted"/>
<name>A0ABV1FRX2_9BACT</name>
<accession>A0ABV1FRX2</accession>
<protein>
    <submittedName>
        <fullName evidence="1">Uncharacterized protein</fullName>
    </submittedName>
</protein>
<evidence type="ECO:0000313" key="2">
    <source>
        <dbReference type="Proteomes" id="UP001487296"/>
    </source>
</evidence>
<evidence type="ECO:0000313" key="1">
    <source>
        <dbReference type="EMBL" id="MEQ2487120.1"/>
    </source>
</evidence>